<dbReference type="InterPro" id="IPR015943">
    <property type="entry name" value="WD40/YVTN_repeat-like_dom_sf"/>
</dbReference>
<keyword evidence="3" id="KW-1185">Reference proteome</keyword>
<dbReference type="InterPro" id="IPR011045">
    <property type="entry name" value="N2O_reductase_N"/>
</dbReference>
<dbReference type="EMBL" id="CP019343">
    <property type="protein sequence ID" value="ARN76421.1"/>
    <property type="molecule type" value="Genomic_DNA"/>
</dbReference>
<sequence>MCRQNIIPKIAILALWGLVSAVCLAEDRAEPREVVVVGNNWDGTANIFYTEGFEPVKQINVVPDLKQRMQEVADSSLVDRLSFYMIRTFIGEGNDQLVDDMFTSHDGRVLYASRPSFADVVAIDMNTEEIIWRTPIAGVRSDHAAISPDGSVFLVSASTARKVQAIDTATGKIIGEFESGDQPHENTYSRDGKLIYHASIGKVYVPTTSAWLDWIKGDRWLQVVDAQTMEVIKRIDIGEKLEEAGMPWIDKAVRPMVIAPGGRFIYLQVSFFHGFFEYDLELDKITRKLDLPVPEDIQQLSYWDYQLNSAHHGIAMSGDGSKLCIAATMSGYVAIVDRETFEYQTITLSEQSLGSKPYWATESEDGKFCYVSVSEQDRMSVISFETGKEVESIPVGDHPQRIRTGKYLPL</sequence>
<dbReference type="KEGG" id="osg:BST96_14140"/>
<dbReference type="Gene3D" id="2.130.10.10">
    <property type="entry name" value="YVTN repeat-like/Quinoprotein amine dehydrogenase"/>
    <property type="match status" value="2"/>
</dbReference>
<name>A0A1X9NGY6_9GAMM</name>
<dbReference type="STRING" id="716816.BST96_14140"/>
<proteinExistence type="predicted"/>
<dbReference type="AlphaFoldDB" id="A0A1X9NGY6"/>
<keyword evidence="1" id="KW-0732">Signal</keyword>
<evidence type="ECO:0000256" key="1">
    <source>
        <dbReference type="SAM" id="SignalP"/>
    </source>
</evidence>
<feature type="signal peptide" evidence="1">
    <location>
        <begin position="1"/>
        <end position="25"/>
    </location>
</feature>
<keyword evidence="2" id="KW-0808">Transferase</keyword>
<dbReference type="InterPro" id="IPR051200">
    <property type="entry name" value="Host-pathogen_enzymatic-act"/>
</dbReference>
<dbReference type="Proteomes" id="UP000193450">
    <property type="component" value="Chromosome"/>
</dbReference>
<dbReference type="GO" id="GO:0004674">
    <property type="term" value="F:protein serine/threonine kinase activity"/>
    <property type="evidence" value="ECO:0007669"/>
    <property type="project" value="UniProtKB-KW"/>
</dbReference>
<protein>
    <submittedName>
        <fullName evidence="2">Serine/threonine protein kinase</fullName>
    </submittedName>
</protein>
<organism evidence="2 3">
    <name type="scientific">Oceanicoccus sagamiensis</name>
    <dbReference type="NCBI Taxonomy" id="716816"/>
    <lineage>
        <taxon>Bacteria</taxon>
        <taxon>Pseudomonadati</taxon>
        <taxon>Pseudomonadota</taxon>
        <taxon>Gammaproteobacteria</taxon>
        <taxon>Cellvibrionales</taxon>
        <taxon>Spongiibacteraceae</taxon>
        <taxon>Oceanicoccus</taxon>
    </lineage>
</organism>
<dbReference type="PANTHER" id="PTHR47197">
    <property type="entry name" value="PROTEIN NIRF"/>
    <property type="match status" value="1"/>
</dbReference>
<feature type="chain" id="PRO_5012937113" evidence="1">
    <location>
        <begin position="26"/>
        <end position="410"/>
    </location>
</feature>
<dbReference type="SUPFAM" id="SSF50974">
    <property type="entry name" value="Nitrous oxide reductase, N-terminal domain"/>
    <property type="match status" value="1"/>
</dbReference>
<gene>
    <name evidence="2" type="ORF">BST96_14140</name>
</gene>
<evidence type="ECO:0000313" key="3">
    <source>
        <dbReference type="Proteomes" id="UP000193450"/>
    </source>
</evidence>
<accession>A0A1X9NGY6</accession>
<reference evidence="2 3" key="1">
    <citation type="submission" date="2016-11" db="EMBL/GenBank/DDBJ databases">
        <title>Trade-off between light-utilization and light-protection in marine flavobacteria.</title>
        <authorList>
            <person name="Kumagai Y."/>
        </authorList>
    </citation>
    <scope>NUCLEOTIDE SEQUENCE [LARGE SCALE GENOMIC DNA]</scope>
    <source>
        <strain evidence="2 3">NBRC 107125</strain>
    </source>
</reference>
<keyword evidence="2" id="KW-0418">Kinase</keyword>
<keyword evidence="2" id="KW-0723">Serine/threonine-protein kinase</keyword>
<evidence type="ECO:0000313" key="2">
    <source>
        <dbReference type="EMBL" id="ARN76421.1"/>
    </source>
</evidence>
<dbReference type="PANTHER" id="PTHR47197:SF3">
    <property type="entry name" value="DIHYDRO-HEME D1 DEHYDROGENASE"/>
    <property type="match status" value="1"/>
</dbReference>